<accession>A0ABU8R234</accession>
<evidence type="ECO:0000313" key="2">
    <source>
        <dbReference type="Proteomes" id="UP001377692"/>
    </source>
</evidence>
<name>A0ABU8R234_9PSED</name>
<reference evidence="1 2" key="1">
    <citation type="submission" date="2024-02" db="EMBL/GenBank/DDBJ databases">
        <title>Identification of pathogenicity and growth-promoting functions of Pseudomonas putida variants.</title>
        <authorList>
            <person name="Sun J."/>
        </authorList>
    </citation>
    <scope>NUCLEOTIDE SEQUENCE [LARGE SCALE GENOMIC DNA]</scope>
    <source>
        <strain evidence="1 2">A04</strain>
    </source>
</reference>
<keyword evidence="2" id="KW-1185">Reference proteome</keyword>
<sequence length="69" mass="7445">MEKDHAAITADTLELLLMNQHALRAGLEELTVWIRQRGSVPAADNVLVALQTLDTHAEAIAAGIEALRS</sequence>
<dbReference type="EMBL" id="JBBHLD010000003">
    <property type="protein sequence ID" value="MEJ5903929.1"/>
    <property type="molecule type" value="Genomic_DNA"/>
</dbReference>
<organism evidence="1 2">
    <name type="scientific">Pseudomonas kermanshahensis</name>
    <dbReference type="NCBI Taxonomy" id="2745482"/>
    <lineage>
        <taxon>Bacteria</taxon>
        <taxon>Pseudomonadati</taxon>
        <taxon>Pseudomonadota</taxon>
        <taxon>Gammaproteobacteria</taxon>
        <taxon>Pseudomonadales</taxon>
        <taxon>Pseudomonadaceae</taxon>
        <taxon>Pseudomonas</taxon>
    </lineage>
</organism>
<gene>
    <name evidence="1" type="ORF">V7V80_04460</name>
</gene>
<evidence type="ECO:0000313" key="1">
    <source>
        <dbReference type="EMBL" id="MEJ5903929.1"/>
    </source>
</evidence>
<protein>
    <submittedName>
        <fullName evidence="1">Uncharacterized protein</fullName>
    </submittedName>
</protein>
<dbReference type="RefSeq" id="WP_339548814.1">
    <property type="nucleotide sequence ID" value="NZ_JBBHLD010000003.1"/>
</dbReference>
<comment type="caution">
    <text evidence="1">The sequence shown here is derived from an EMBL/GenBank/DDBJ whole genome shotgun (WGS) entry which is preliminary data.</text>
</comment>
<proteinExistence type="predicted"/>
<dbReference type="Proteomes" id="UP001377692">
    <property type="component" value="Unassembled WGS sequence"/>
</dbReference>